<protein>
    <submittedName>
        <fullName evidence="1">Uncharacterized protein</fullName>
    </submittedName>
</protein>
<proteinExistence type="predicted"/>
<organism evidence="1">
    <name type="scientific">Micrurus spixii</name>
    <name type="common">Amazon coral snake</name>
    <dbReference type="NCBI Taxonomy" id="129469"/>
    <lineage>
        <taxon>Eukaryota</taxon>
        <taxon>Metazoa</taxon>
        <taxon>Chordata</taxon>
        <taxon>Craniata</taxon>
        <taxon>Vertebrata</taxon>
        <taxon>Euteleostomi</taxon>
        <taxon>Lepidosauria</taxon>
        <taxon>Squamata</taxon>
        <taxon>Bifurcata</taxon>
        <taxon>Unidentata</taxon>
        <taxon>Episquamata</taxon>
        <taxon>Toxicofera</taxon>
        <taxon>Serpentes</taxon>
        <taxon>Colubroidea</taxon>
        <taxon>Elapidae</taxon>
        <taxon>Elapinae</taxon>
        <taxon>Micrurus</taxon>
    </lineage>
</organism>
<reference evidence="1" key="1">
    <citation type="submission" date="2017-07" db="EMBL/GenBank/DDBJ databases">
        <authorList>
            <person name="Mikheyev A."/>
            <person name="Grau M."/>
        </authorList>
    </citation>
    <scope>NUCLEOTIDE SEQUENCE</scope>
    <source>
        <tissue evidence="1">Venom_gland</tissue>
    </source>
</reference>
<dbReference type="AlphaFoldDB" id="A0A2D4M5F2"/>
<sequence>MSFSLALPLISCLIAWNSLQIYMENSLHFPRSRPCWKGKLNSKLAGSLQKTVLIYSPLICTGSLYFCLPSVQSSNDKSFSELTWPWRKRDCKLKLLFQCR</sequence>
<name>A0A2D4M5F2_9SAUR</name>
<evidence type="ECO:0000313" key="1">
    <source>
        <dbReference type="EMBL" id="LAB28581.1"/>
    </source>
</evidence>
<dbReference type="EMBL" id="IACM01079935">
    <property type="protein sequence ID" value="LAB28581.1"/>
    <property type="molecule type" value="Transcribed_RNA"/>
</dbReference>
<dbReference type="EMBL" id="IACM01079936">
    <property type="protein sequence ID" value="LAB28583.1"/>
    <property type="molecule type" value="Transcribed_RNA"/>
</dbReference>
<reference evidence="1" key="2">
    <citation type="submission" date="2017-11" db="EMBL/GenBank/DDBJ databases">
        <title>Coralsnake Venomics: Analyses of Venom Gland Transcriptomes and Proteomes of Six Brazilian Taxa.</title>
        <authorList>
            <person name="Aird S.D."/>
            <person name="Jorge da Silva N."/>
            <person name="Qiu L."/>
            <person name="Villar-Briones A."/>
            <person name="Aparecida-Saddi V."/>
            <person name="Campos-Telles M.P."/>
            <person name="Grau M."/>
            <person name="Mikheyev A.S."/>
        </authorList>
    </citation>
    <scope>NUCLEOTIDE SEQUENCE</scope>
    <source>
        <tissue evidence="1">Venom_gland</tissue>
    </source>
</reference>
<accession>A0A2D4M5F2</accession>